<comment type="similarity">
    <text evidence="1">Belongs to the ribonucleoside diphosphate reductase class-2 family.</text>
</comment>
<comment type="catalytic activity">
    <reaction evidence="5">
        <text>a 2'-deoxyribonucleoside 5'-diphosphate + [thioredoxin]-disulfide + H2O = a ribonucleoside 5'-diphosphate + [thioredoxin]-dithiol</text>
        <dbReference type="Rhea" id="RHEA:23252"/>
        <dbReference type="Rhea" id="RHEA-COMP:10698"/>
        <dbReference type="Rhea" id="RHEA-COMP:10700"/>
        <dbReference type="ChEBI" id="CHEBI:15377"/>
        <dbReference type="ChEBI" id="CHEBI:29950"/>
        <dbReference type="ChEBI" id="CHEBI:50058"/>
        <dbReference type="ChEBI" id="CHEBI:57930"/>
        <dbReference type="ChEBI" id="CHEBI:73316"/>
        <dbReference type="EC" id="1.17.4.1"/>
    </reaction>
</comment>
<dbReference type="AlphaFoldDB" id="A0A7R7EPZ0"/>
<evidence type="ECO:0000256" key="1">
    <source>
        <dbReference type="ARBA" id="ARBA00007405"/>
    </source>
</evidence>
<keyword evidence="4" id="KW-0547">Nucleotide-binding</keyword>
<keyword evidence="8" id="KW-1185">Reference proteome</keyword>
<dbReference type="GO" id="GO:0004748">
    <property type="term" value="F:ribonucleoside-diphosphate reductase activity, thioredoxin disulfide as acceptor"/>
    <property type="evidence" value="ECO:0007669"/>
    <property type="project" value="UniProtKB-EC"/>
</dbReference>
<dbReference type="EC" id="1.17.4.1" evidence="2"/>
<dbReference type="InterPro" id="IPR024434">
    <property type="entry name" value="TSCPD_dom"/>
</dbReference>
<gene>
    <name evidence="7" type="ORF">bsdtb5_42150</name>
</gene>
<evidence type="ECO:0000256" key="2">
    <source>
        <dbReference type="ARBA" id="ARBA00012274"/>
    </source>
</evidence>
<reference evidence="7 8" key="1">
    <citation type="submission" date="2020-11" db="EMBL/GenBank/DDBJ databases">
        <title>Draft genome sequencing of a Lachnospiraceae strain isolated from anoxic soil subjected to BSD treatment.</title>
        <authorList>
            <person name="Uek A."/>
            <person name="Tonouchi A."/>
        </authorList>
    </citation>
    <scope>NUCLEOTIDE SEQUENCE [LARGE SCALE GENOMIC DNA]</scope>
    <source>
        <strain evidence="7 8">TB5</strain>
    </source>
</reference>
<dbReference type="Proteomes" id="UP000595897">
    <property type="component" value="Chromosome"/>
</dbReference>
<dbReference type="GO" id="GO:0000166">
    <property type="term" value="F:nucleotide binding"/>
    <property type="evidence" value="ECO:0007669"/>
    <property type="project" value="UniProtKB-KW"/>
</dbReference>
<feature type="domain" description="TSCPD" evidence="6">
    <location>
        <begin position="2"/>
        <end position="77"/>
    </location>
</feature>
<keyword evidence="3" id="KW-0237">DNA synthesis</keyword>
<accession>A0A7R7EPZ0</accession>
<evidence type="ECO:0000259" key="6">
    <source>
        <dbReference type="Pfam" id="PF12637"/>
    </source>
</evidence>
<evidence type="ECO:0000313" key="8">
    <source>
        <dbReference type="Proteomes" id="UP000595897"/>
    </source>
</evidence>
<dbReference type="Pfam" id="PF12637">
    <property type="entry name" value="TSCPD"/>
    <property type="match status" value="1"/>
</dbReference>
<evidence type="ECO:0000256" key="4">
    <source>
        <dbReference type="ARBA" id="ARBA00022741"/>
    </source>
</evidence>
<dbReference type="GO" id="GO:0071897">
    <property type="term" value="P:DNA biosynthetic process"/>
    <property type="evidence" value="ECO:0007669"/>
    <property type="project" value="UniProtKB-KW"/>
</dbReference>
<dbReference type="RefSeq" id="WP_271713920.1">
    <property type="nucleotide sequence ID" value="NZ_AP024169.1"/>
</dbReference>
<evidence type="ECO:0000256" key="3">
    <source>
        <dbReference type="ARBA" id="ARBA00022634"/>
    </source>
</evidence>
<dbReference type="KEGG" id="ahb:bsdtb5_42150"/>
<organism evidence="7 8">
    <name type="scientific">Anaeromicropila herbilytica</name>
    <dbReference type="NCBI Taxonomy" id="2785025"/>
    <lineage>
        <taxon>Bacteria</taxon>
        <taxon>Bacillati</taxon>
        <taxon>Bacillota</taxon>
        <taxon>Clostridia</taxon>
        <taxon>Lachnospirales</taxon>
        <taxon>Lachnospiraceae</taxon>
        <taxon>Anaeromicropila</taxon>
    </lineage>
</organism>
<evidence type="ECO:0000313" key="7">
    <source>
        <dbReference type="EMBL" id="BCN32920.1"/>
    </source>
</evidence>
<dbReference type="EMBL" id="AP024169">
    <property type="protein sequence ID" value="BCN32920.1"/>
    <property type="molecule type" value="Genomic_DNA"/>
</dbReference>
<proteinExistence type="inferred from homology"/>
<evidence type="ECO:0000256" key="5">
    <source>
        <dbReference type="ARBA" id="ARBA00047754"/>
    </source>
</evidence>
<name>A0A7R7EPZ0_9FIRM</name>
<sequence length="83" mass="8818">MNYKTSGVCSREINFDIENGIIKNVTFSGGCAGNTAGISNLVVGMPVDEVIKRLEGVTCGPRKTSCPDQLAKALKEYEAAHAQ</sequence>
<dbReference type="NCBIfam" id="TIGR03905">
    <property type="entry name" value="TIGR03905_4_Cys"/>
    <property type="match status" value="1"/>
</dbReference>
<dbReference type="InterPro" id="IPR023806">
    <property type="entry name" value="CHP03905"/>
</dbReference>
<protein>
    <recommendedName>
        <fullName evidence="2">ribonucleoside-diphosphate reductase</fullName>
        <ecNumber evidence="2">1.17.4.1</ecNumber>
    </recommendedName>
</protein>